<feature type="region of interest" description="Disordered" evidence="1">
    <location>
        <begin position="51"/>
        <end position="78"/>
    </location>
</feature>
<evidence type="ECO:0000313" key="3">
    <source>
        <dbReference type="Proteomes" id="UP000256970"/>
    </source>
</evidence>
<reference evidence="2 3" key="1">
    <citation type="submission" date="2016-10" db="EMBL/GenBank/DDBJ databases">
        <authorList>
            <person name="Cai Z."/>
        </authorList>
    </citation>
    <scope>NUCLEOTIDE SEQUENCE [LARGE SCALE GENOMIC DNA]</scope>
</reference>
<sequence length="115" mass="12553">MQAVRLLLQQVERYALPKEGDGLDEVPEVTGNLTIDGIPVTVVNAVESSAFAQPGEEGSQEVVQRKGGKQQQQQQQRGLRVDWLEADVLEADAGEGVDAAEQQQQQQQQQLSARS</sequence>
<keyword evidence="3" id="KW-1185">Reference proteome</keyword>
<dbReference type="EMBL" id="FNXT01000638">
    <property type="protein sequence ID" value="SZX65445.1"/>
    <property type="molecule type" value="Genomic_DNA"/>
</dbReference>
<accession>A0A383VIU8</accession>
<dbReference type="AlphaFoldDB" id="A0A383VIU8"/>
<protein>
    <submittedName>
        <fullName evidence="2">Uncharacterized protein</fullName>
    </submittedName>
</protein>
<gene>
    <name evidence="2" type="ORF">BQ4739_LOCUS5872</name>
</gene>
<feature type="compositionally biased region" description="Low complexity" evidence="1">
    <location>
        <begin position="69"/>
        <end position="78"/>
    </location>
</feature>
<organism evidence="2 3">
    <name type="scientific">Tetradesmus obliquus</name>
    <name type="common">Green alga</name>
    <name type="synonym">Acutodesmus obliquus</name>
    <dbReference type="NCBI Taxonomy" id="3088"/>
    <lineage>
        <taxon>Eukaryota</taxon>
        <taxon>Viridiplantae</taxon>
        <taxon>Chlorophyta</taxon>
        <taxon>core chlorophytes</taxon>
        <taxon>Chlorophyceae</taxon>
        <taxon>CS clade</taxon>
        <taxon>Sphaeropleales</taxon>
        <taxon>Scenedesmaceae</taxon>
        <taxon>Tetradesmus</taxon>
    </lineage>
</organism>
<evidence type="ECO:0000256" key="1">
    <source>
        <dbReference type="SAM" id="MobiDB-lite"/>
    </source>
</evidence>
<feature type="region of interest" description="Disordered" evidence="1">
    <location>
        <begin position="92"/>
        <end position="115"/>
    </location>
</feature>
<feature type="compositionally biased region" description="Low complexity" evidence="1">
    <location>
        <begin position="96"/>
        <end position="115"/>
    </location>
</feature>
<evidence type="ECO:0000313" key="2">
    <source>
        <dbReference type="EMBL" id="SZX65445.1"/>
    </source>
</evidence>
<proteinExistence type="predicted"/>
<dbReference type="Proteomes" id="UP000256970">
    <property type="component" value="Unassembled WGS sequence"/>
</dbReference>
<name>A0A383VIU8_TETOB</name>